<dbReference type="Pfam" id="PF17676">
    <property type="entry name" value="Peptidase_S66C"/>
    <property type="match status" value="1"/>
</dbReference>
<feature type="active site" description="Charge relay system" evidence="6">
    <location>
        <position position="242"/>
    </location>
</feature>
<dbReference type="GO" id="GO:0006508">
    <property type="term" value="P:proteolysis"/>
    <property type="evidence" value="ECO:0007669"/>
    <property type="project" value="UniProtKB-KW"/>
</dbReference>
<dbReference type="InterPro" id="IPR027461">
    <property type="entry name" value="Carboxypeptidase_A_C_sf"/>
</dbReference>
<dbReference type="InterPro" id="IPR040449">
    <property type="entry name" value="Peptidase_S66_N"/>
</dbReference>
<feature type="domain" description="LD-carboxypeptidase N-terminal" evidence="8">
    <location>
        <begin position="42"/>
        <end position="158"/>
    </location>
</feature>
<dbReference type="AlphaFoldDB" id="A0A5C6RIG2"/>
<name>A0A5C6RIG2_9BACT</name>
<reference evidence="10 11" key="1">
    <citation type="submission" date="2019-08" db="EMBL/GenBank/DDBJ databases">
        <title>Genome of Phaeodactylibacter luteus.</title>
        <authorList>
            <person name="Bowman J.P."/>
        </authorList>
    </citation>
    <scope>NUCLEOTIDE SEQUENCE [LARGE SCALE GENOMIC DNA]</scope>
    <source>
        <strain evidence="10 11">KCTC 42180</strain>
    </source>
</reference>
<keyword evidence="7" id="KW-0732">Signal</keyword>
<feature type="active site" description="Nucleophile" evidence="6">
    <location>
        <position position="138"/>
    </location>
</feature>
<evidence type="ECO:0000256" key="7">
    <source>
        <dbReference type="SAM" id="SignalP"/>
    </source>
</evidence>
<dbReference type="Proteomes" id="UP000321580">
    <property type="component" value="Unassembled WGS sequence"/>
</dbReference>
<evidence type="ECO:0000259" key="8">
    <source>
        <dbReference type="Pfam" id="PF02016"/>
    </source>
</evidence>
<feature type="chain" id="PRO_5022879287" evidence="7">
    <location>
        <begin position="25"/>
        <end position="342"/>
    </location>
</feature>
<keyword evidence="11" id="KW-1185">Reference proteome</keyword>
<proteinExistence type="inferred from homology"/>
<dbReference type="CDD" id="cd07025">
    <property type="entry name" value="Peptidase_S66"/>
    <property type="match status" value="1"/>
</dbReference>
<comment type="similarity">
    <text evidence="1">Belongs to the peptidase S66 family.</text>
</comment>
<dbReference type="OrthoDB" id="9807329at2"/>
<dbReference type="Gene3D" id="3.50.30.60">
    <property type="entry name" value="LD-carboxypeptidase A C-terminal domain-like"/>
    <property type="match status" value="1"/>
</dbReference>
<dbReference type="GO" id="GO:0004180">
    <property type="term" value="F:carboxypeptidase activity"/>
    <property type="evidence" value="ECO:0007669"/>
    <property type="project" value="UniProtKB-KW"/>
</dbReference>
<dbReference type="InterPro" id="IPR027478">
    <property type="entry name" value="LdcA_N"/>
</dbReference>
<dbReference type="EMBL" id="VOOR01000046">
    <property type="protein sequence ID" value="TXB61774.1"/>
    <property type="molecule type" value="Genomic_DNA"/>
</dbReference>
<dbReference type="PANTHER" id="PTHR30237">
    <property type="entry name" value="MURAMOYLTETRAPEPTIDE CARBOXYPEPTIDASE"/>
    <property type="match status" value="1"/>
</dbReference>
<dbReference type="PIRSF" id="PIRSF028757">
    <property type="entry name" value="LD-carboxypeptidase"/>
    <property type="match status" value="1"/>
</dbReference>
<evidence type="ECO:0000256" key="6">
    <source>
        <dbReference type="PIRSR" id="PIRSR028757-1"/>
    </source>
</evidence>
<evidence type="ECO:0000256" key="3">
    <source>
        <dbReference type="ARBA" id="ARBA00022670"/>
    </source>
</evidence>
<dbReference type="InterPro" id="IPR040921">
    <property type="entry name" value="Peptidase_S66C"/>
</dbReference>
<evidence type="ECO:0000256" key="2">
    <source>
        <dbReference type="ARBA" id="ARBA00022645"/>
    </source>
</evidence>
<dbReference type="SUPFAM" id="SSF141986">
    <property type="entry name" value="LD-carboxypeptidase A C-terminal domain-like"/>
    <property type="match status" value="1"/>
</dbReference>
<gene>
    <name evidence="10" type="ORF">FRY97_17465</name>
</gene>
<dbReference type="InterPro" id="IPR029062">
    <property type="entry name" value="Class_I_gatase-like"/>
</dbReference>
<dbReference type="SUPFAM" id="SSF52317">
    <property type="entry name" value="Class I glutamine amidotransferase-like"/>
    <property type="match status" value="1"/>
</dbReference>
<dbReference type="PANTHER" id="PTHR30237:SF2">
    <property type="entry name" value="MUREIN TETRAPEPTIDE CARBOXYPEPTIDASE"/>
    <property type="match status" value="1"/>
</dbReference>
<dbReference type="InterPro" id="IPR003507">
    <property type="entry name" value="S66_fam"/>
</dbReference>
<evidence type="ECO:0000256" key="1">
    <source>
        <dbReference type="ARBA" id="ARBA00010233"/>
    </source>
</evidence>
<dbReference type="Pfam" id="PF02016">
    <property type="entry name" value="Peptidase_S66"/>
    <property type="match status" value="1"/>
</dbReference>
<evidence type="ECO:0000256" key="4">
    <source>
        <dbReference type="ARBA" id="ARBA00022801"/>
    </source>
</evidence>
<protein>
    <submittedName>
        <fullName evidence="10">LD-carboxypeptidase</fullName>
    </submittedName>
</protein>
<evidence type="ECO:0000256" key="5">
    <source>
        <dbReference type="ARBA" id="ARBA00022825"/>
    </source>
</evidence>
<feature type="active site" description="Charge relay system" evidence="6">
    <location>
        <position position="312"/>
    </location>
</feature>
<accession>A0A5C6RIG2</accession>
<feature type="domain" description="LD-carboxypeptidase C-terminal" evidence="9">
    <location>
        <begin position="211"/>
        <end position="325"/>
    </location>
</feature>
<keyword evidence="4" id="KW-0378">Hydrolase</keyword>
<evidence type="ECO:0000259" key="9">
    <source>
        <dbReference type="Pfam" id="PF17676"/>
    </source>
</evidence>
<dbReference type="GO" id="GO:0008236">
    <property type="term" value="F:serine-type peptidase activity"/>
    <property type="evidence" value="ECO:0007669"/>
    <property type="project" value="UniProtKB-KW"/>
</dbReference>
<comment type="caution">
    <text evidence="10">The sequence shown here is derived from an EMBL/GenBank/DDBJ whole genome shotgun (WGS) entry which is preliminary data.</text>
</comment>
<keyword evidence="3" id="KW-0645">Protease</keyword>
<keyword evidence="2 10" id="KW-0121">Carboxypeptidase</keyword>
<feature type="signal peptide" evidence="7">
    <location>
        <begin position="1"/>
        <end position="24"/>
    </location>
</feature>
<evidence type="ECO:0000313" key="11">
    <source>
        <dbReference type="Proteomes" id="UP000321580"/>
    </source>
</evidence>
<organism evidence="10 11">
    <name type="scientific">Phaeodactylibacter luteus</name>
    <dbReference type="NCBI Taxonomy" id="1564516"/>
    <lineage>
        <taxon>Bacteria</taxon>
        <taxon>Pseudomonadati</taxon>
        <taxon>Bacteroidota</taxon>
        <taxon>Saprospiria</taxon>
        <taxon>Saprospirales</taxon>
        <taxon>Haliscomenobacteraceae</taxon>
        <taxon>Phaeodactylibacter</taxon>
    </lineage>
</organism>
<evidence type="ECO:0000313" key="10">
    <source>
        <dbReference type="EMBL" id="TXB61774.1"/>
    </source>
</evidence>
<sequence length="342" mass="37149">MNRRSFARKALALPLLPAAGPVIAGFPPTRIKPKRLSPGDTIGLITPGSYIADESLQRAVDNLLKLGLKVKMGRHIRAKHGFVAGTDQQRLDDLHTMFEDKSVDAIWCARGGYGCTRLLPHIDYSLIRANPKVLVGYSDITALHQAIFQMTGLVTFHGPVGASELTPYTEAQLRAVLMQPEAPYTIPPSLENEASQEEGFYAETYQKGKVEGHLLGGNLSLLAAMAGTPYLPDVEGAIVFVEDIGEPPYRLDRMLTQLRQSWPLGKAAGLALGIFADCEMKPGSDSLPLQQTLAEQIRPLQIPSAYGLPFGHISHQCTFPIGIRAAFDAGRRTITLLETAVS</sequence>
<dbReference type="Gene3D" id="3.40.50.10740">
    <property type="entry name" value="Class I glutamine amidotransferase-like"/>
    <property type="match status" value="1"/>
</dbReference>
<keyword evidence="5" id="KW-0720">Serine protease</keyword>